<proteinExistence type="predicted"/>
<accession>A0AAW0P3F4</accession>
<evidence type="ECO:0000313" key="3">
    <source>
        <dbReference type="Proteomes" id="UP001460270"/>
    </source>
</evidence>
<dbReference type="AlphaFoldDB" id="A0AAW0P3F4"/>
<evidence type="ECO:0000313" key="2">
    <source>
        <dbReference type="EMBL" id="KAK7915950.1"/>
    </source>
</evidence>
<name>A0AAW0P3F4_9GOBI</name>
<reference evidence="3" key="1">
    <citation type="submission" date="2024-04" db="EMBL/GenBank/DDBJ databases">
        <title>Salinicola lusitanus LLJ914,a marine bacterium isolated from the Okinawa Trough.</title>
        <authorList>
            <person name="Li J."/>
        </authorList>
    </citation>
    <scope>NUCLEOTIDE SEQUENCE [LARGE SCALE GENOMIC DNA]</scope>
</reference>
<dbReference type="EMBL" id="JBBPFD010000008">
    <property type="protein sequence ID" value="KAK7915950.1"/>
    <property type="molecule type" value="Genomic_DNA"/>
</dbReference>
<feature type="compositionally biased region" description="Basic and acidic residues" evidence="1">
    <location>
        <begin position="265"/>
        <end position="276"/>
    </location>
</feature>
<keyword evidence="3" id="KW-1185">Reference proteome</keyword>
<evidence type="ECO:0000256" key="1">
    <source>
        <dbReference type="SAM" id="MobiDB-lite"/>
    </source>
</evidence>
<gene>
    <name evidence="2" type="ORF">WMY93_011711</name>
</gene>
<dbReference type="Proteomes" id="UP001460270">
    <property type="component" value="Unassembled WGS sequence"/>
</dbReference>
<protein>
    <submittedName>
        <fullName evidence="2">Uncharacterized protein</fullName>
    </submittedName>
</protein>
<feature type="compositionally biased region" description="Basic and acidic residues" evidence="1">
    <location>
        <begin position="245"/>
        <end position="257"/>
    </location>
</feature>
<feature type="region of interest" description="Disordered" evidence="1">
    <location>
        <begin position="245"/>
        <end position="276"/>
    </location>
</feature>
<organism evidence="2 3">
    <name type="scientific">Mugilogobius chulae</name>
    <name type="common">yellowstripe goby</name>
    <dbReference type="NCBI Taxonomy" id="88201"/>
    <lineage>
        <taxon>Eukaryota</taxon>
        <taxon>Metazoa</taxon>
        <taxon>Chordata</taxon>
        <taxon>Craniata</taxon>
        <taxon>Vertebrata</taxon>
        <taxon>Euteleostomi</taxon>
        <taxon>Actinopterygii</taxon>
        <taxon>Neopterygii</taxon>
        <taxon>Teleostei</taxon>
        <taxon>Neoteleostei</taxon>
        <taxon>Acanthomorphata</taxon>
        <taxon>Gobiaria</taxon>
        <taxon>Gobiiformes</taxon>
        <taxon>Gobioidei</taxon>
        <taxon>Gobiidae</taxon>
        <taxon>Gobionellinae</taxon>
        <taxon>Mugilogobius</taxon>
    </lineage>
</organism>
<sequence>MESKSQKMWQCLSISERDDADPKKASDEFTTLVQSCSKDWSSSSIDFKNVGLEEWKETLKMIQMTDHKCQITISPDQITIYGPQQYQTAISKSLQQRPKISTNLTDEERVDHQEKMITSSYTDYRKSPTRSKIRFTSSIKDQFVTDGLPVEENYWKTIKSQHKGDLDKIMEKFNVRFEEVIYSQGQKVIKVRYNRPEGNIQMESHAIRALLRLYQRVATSQFIKNNGVVYAAEGGQYNSYDKHKEAAEKMNGEEETKGGAVKKRKDPEAKKDEKEEEKWFSVLGCLHQQETT</sequence>
<comment type="caution">
    <text evidence="2">The sequence shown here is derived from an EMBL/GenBank/DDBJ whole genome shotgun (WGS) entry which is preliminary data.</text>
</comment>